<sequence length="104" mass="12062">MKYTERTGTFEFTYEGTPEEIMNLYNKMNSNKPPNINFSPRVHCEVTKTKKTSQERTKDYTLEGKDKMCTIDFKSIEESLKRKAKDVVQDVVGGALKRSLEDKD</sequence>
<comment type="caution">
    <text evidence="1">The sequence shown here is derived from an EMBL/GenBank/DDBJ whole genome shotgun (WGS) entry which is preliminary data.</text>
</comment>
<dbReference type="RefSeq" id="WP_406793390.1">
    <property type="nucleotide sequence ID" value="NZ_JBJHZX010000028.1"/>
</dbReference>
<evidence type="ECO:0000313" key="2">
    <source>
        <dbReference type="Proteomes" id="UP001623660"/>
    </source>
</evidence>
<keyword evidence="2" id="KW-1185">Reference proteome</keyword>
<organism evidence="1 2">
    <name type="scientific">Candidatus Clostridium eludens</name>
    <dbReference type="NCBI Taxonomy" id="3381663"/>
    <lineage>
        <taxon>Bacteria</taxon>
        <taxon>Bacillati</taxon>
        <taxon>Bacillota</taxon>
        <taxon>Clostridia</taxon>
        <taxon>Eubacteriales</taxon>
        <taxon>Clostridiaceae</taxon>
        <taxon>Clostridium</taxon>
    </lineage>
</organism>
<protein>
    <submittedName>
        <fullName evidence="1">Uncharacterized protein</fullName>
    </submittedName>
</protein>
<evidence type="ECO:0000313" key="1">
    <source>
        <dbReference type="EMBL" id="MFL0197285.1"/>
    </source>
</evidence>
<accession>A0ABW8SMV0</accession>
<proteinExistence type="predicted"/>
<dbReference type="Proteomes" id="UP001623660">
    <property type="component" value="Unassembled WGS sequence"/>
</dbReference>
<dbReference type="EMBL" id="JBJHZX010000028">
    <property type="protein sequence ID" value="MFL0197285.1"/>
    <property type="molecule type" value="Genomic_DNA"/>
</dbReference>
<name>A0ABW8SMV0_9CLOT</name>
<gene>
    <name evidence="1" type="ORF">ACJDU8_17220</name>
</gene>
<reference evidence="1 2" key="1">
    <citation type="submission" date="2024-11" db="EMBL/GenBank/DDBJ databases">
        <authorList>
            <person name="Heng Y.C."/>
            <person name="Lim A.C.H."/>
            <person name="Lee J.K.Y."/>
            <person name="Kittelmann S."/>
        </authorList>
    </citation>
    <scope>NUCLEOTIDE SEQUENCE [LARGE SCALE GENOMIC DNA]</scope>
    <source>
        <strain evidence="1 2">WILCCON 0269</strain>
    </source>
</reference>